<dbReference type="EC" id="1.20.4.-" evidence="3"/>
<dbReference type="OrthoDB" id="9784339at2"/>
<dbReference type="STRING" id="1742972.COMA1_11483"/>
<evidence type="ECO:0000313" key="3">
    <source>
        <dbReference type="EMBL" id="CUS34036.1"/>
    </source>
</evidence>
<dbReference type="InterPro" id="IPR023485">
    <property type="entry name" value="Ptyr_pPase"/>
</dbReference>
<gene>
    <name evidence="3" type="primary">arsC</name>
    <name evidence="3" type="ORF">COMA1_11483</name>
</gene>
<dbReference type="SUPFAM" id="SSF52788">
    <property type="entry name" value="Phosphotyrosine protein phosphatases I"/>
    <property type="match status" value="1"/>
</dbReference>
<dbReference type="InterPro" id="IPR036196">
    <property type="entry name" value="Ptyr_pPase_sf"/>
</dbReference>
<dbReference type="EMBL" id="CZQA01000001">
    <property type="protein sequence ID" value="CUS34036.1"/>
    <property type="molecule type" value="Genomic_DNA"/>
</dbReference>
<dbReference type="Proteomes" id="UP000199032">
    <property type="component" value="Unassembled WGS sequence"/>
</dbReference>
<evidence type="ECO:0000259" key="2">
    <source>
        <dbReference type="SMART" id="SM00226"/>
    </source>
</evidence>
<dbReference type="Pfam" id="PF01451">
    <property type="entry name" value="LMWPc"/>
    <property type="match status" value="1"/>
</dbReference>
<sequence>MKPNVLFLCTGNSCRSQMAEGWLRHFAGDRFVALSAGTNPVGVNPLAVEVMQEVGIDISNQQSKHIAEFQRRRLHYVITVCDHAQASCPTEPRGDVRLHWSFDDPAHAQGSVLERVQVFRRVRDEIGKQIHGWLQKADQLSEPSSVSTPYVT</sequence>
<dbReference type="GO" id="GO:0016491">
    <property type="term" value="F:oxidoreductase activity"/>
    <property type="evidence" value="ECO:0007669"/>
    <property type="project" value="UniProtKB-KW"/>
</dbReference>
<dbReference type="SMART" id="SM00226">
    <property type="entry name" value="LMWPc"/>
    <property type="match status" value="1"/>
</dbReference>
<accession>A0A0S4LDQ0</accession>
<dbReference type="PANTHER" id="PTHR43428:SF1">
    <property type="entry name" value="ARSENATE REDUCTASE"/>
    <property type="match status" value="1"/>
</dbReference>
<dbReference type="GO" id="GO:0004725">
    <property type="term" value="F:protein tyrosine phosphatase activity"/>
    <property type="evidence" value="ECO:0007669"/>
    <property type="project" value="UniProtKB-EC"/>
</dbReference>
<dbReference type="AlphaFoldDB" id="A0A0S4LDQ0"/>
<reference evidence="3 4" key="1">
    <citation type="submission" date="2015-10" db="EMBL/GenBank/DDBJ databases">
        <authorList>
            <person name="Gilbert D.G."/>
        </authorList>
    </citation>
    <scope>NUCLEOTIDE SEQUENCE [LARGE SCALE GENOMIC DNA]</scope>
    <source>
        <strain evidence="3">COMA1</strain>
    </source>
</reference>
<dbReference type="GO" id="GO:0046685">
    <property type="term" value="P:response to arsenic-containing substance"/>
    <property type="evidence" value="ECO:0007669"/>
    <property type="project" value="UniProtKB-KW"/>
</dbReference>
<name>A0A0S4LDQ0_9BACT</name>
<keyword evidence="3" id="KW-0378">Hydrolase</keyword>
<keyword evidence="1" id="KW-0059">Arsenical resistance</keyword>
<dbReference type="CDD" id="cd16345">
    <property type="entry name" value="LMWP_ArsC"/>
    <property type="match status" value="1"/>
</dbReference>
<proteinExistence type="predicted"/>
<dbReference type="RefSeq" id="WP_090745793.1">
    <property type="nucleotide sequence ID" value="NZ_CZQA01000001.1"/>
</dbReference>
<feature type="domain" description="Phosphotyrosine protein phosphatase I" evidence="2">
    <location>
        <begin position="3"/>
        <end position="136"/>
    </location>
</feature>
<evidence type="ECO:0000313" key="4">
    <source>
        <dbReference type="Proteomes" id="UP000199032"/>
    </source>
</evidence>
<keyword evidence="4" id="KW-1185">Reference proteome</keyword>
<dbReference type="PANTHER" id="PTHR43428">
    <property type="entry name" value="ARSENATE REDUCTASE"/>
    <property type="match status" value="1"/>
</dbReference>
<protein>
    <submittedName>
        <fullName evidence="3">Protein ArsC</fullName>
        <ecNumber evidence="3">1.20.4.-</ecNumber>
        <ecNumber evidence="3">3.1.3.48</ecNumber>
    </submittedName>
</protein>
<dbReference type="Gene3D" id="3.40.50.2300">
    <property type="match status" value="1"/>
</dbReference>
<dbReference type="EC" id="3.1.3.48" evidence="3"/>
<evidence type="ECO:0000256" key="1">
    <source>
        <dbReference type="ARBA" id="ARBA00022849"/>
    </source>
</evidence>
<keyword evidence="3" id="KW-0560">Oxidoreductase</keyword>
<organism evidence="3 4">
    <name type="scientific">Candidatus Nitrospira nitrosa</name>
    <dbReference type="NCBI Taxonomy" id="1742972"/>
    <lineage>
        <taxon>Bacteria</taxon>
        <taxon>Pseudomonadati</taxon>
        <taxon>Nitrospirota</taxon>
        <taxon>Nitrospiria</taxon>
        <taxon>Nitrospirales</taxon>
        <taxon>Nitrospiraceae</taxon>
        <taxon>Nitrospira</taxon>
    </lineage>
</organism>